<dbReference type="InterPro" id="IPR036116">
    <property type="entry name" value="FN3_sf"/>
</dbReference>
<organism evidence="4 5">
    <name type="scientific">Flavobacterium suaedae</name>
    <dbReference type="NCBI Taxonomy" id="1767027"/>
    <lineage>
        <taxon>Bacteria</taxon>
        <taxon>Pseudomonadati</taxon>
        <taxon>Bacteroidota</taxon>
        <taxon>Flavobacteriia</taxon>
        <taxon>Flavobacteriales</taxon>
        <taxon>Flavobacteriaceae</taxon>
        <taxon>Flavobacterium</taxon>
    </lineage>
</organism>
<comment type="caution">
    <text evidence="4">The sequence shown here is derived from an EMBL/GenBank/DDBJ whole genome shotgun (WGS) entry which is preliminary data.</text>
</comment>
<dbReference type="InterPro" id="IPR026444">
    <property type="entry name" value="Secre_tail"/>
</dbReference>
<dbReference type="PROSITE" id="PS50853">
    <property type="entry name" value="FN3"/>
    <property type="match status" value="2"/>
</dbReference>
<keyword evidence="2" id="KW-0472">Membrane</keyword>
<feature type="domain" description="Fibronectin type-III" evidence="3">
    <location>
        <begin position="735"/>
        <end position="828"/>
    </location>
</feature>
<proteinExistence type="predicted"/>
<reference evidence="5" key="1">
    <citation type="journal article" date="2019" name="Int. J. Syst. Evol. Microbiol.">
        <title>The Global Catalogue of Microorganisms (GCM) 10K type strain sequencing project: providing services to taxonomists for standard genome sequencing and annotation.</title>
        <authorList>
            <consortium name="The Broad Institute Genomics Platform"/>
            <consortium name="The Broad Institute Genome Sequencing Center for Infectious Disease"/>
            <person name="Wu L."/>
            <person name="Ma J."/>
        </authorList>
    </citation>
    <scope>NUCLEOTIDE SEQUENCE [LARGE SCALE GENOMIC DNA]</scope>
    <source>
        <strain evidence="5">CGMCC 1.15461</strain>
    </source>
</reference>
<evidence type="ECO:0000256" key="2">
    <source>
        <dbReference type="SAM" id="Phobius"/>
    </source>
</evidence>
<dbReference type="InterPro" id="IPR045474">
    <property type="entry name" value="GEVED"/>
</dbReference>
<keyword evidence="2" id="KW-1133">Transmembrane helix</keyword>
<dbReference type="InterPro" id="IPR003961">
    <property type="entry name" value="FN3_dom"/>
</dbReference>
<gene>
    <name evidence="4" type="ORF">GCM10007424_26300</name>
</gene>
<dbReference type="InterPro" id="IPR044023">
    <property type="entry name" value="Ig_7"/>
</dbReference>
<dbReference type="Pfam" id="PF20009">
    <property type="entry name" value="GEVED"/>
    <property type="match status" value="1"/>
</dbReference>
<evidence type="ECO:0000313" key="5">
    <source>
        <dbReference type="Proteomes" id="UP000615760"/>
    </source>
</evidence>
<dbReference type="NCBIfam" id="TIGR04183">
    <property type="entry name" value="Por_Secre_tail"/>
    <property type="match status" value="1"/>
</dbReference>
<dbReference type="Proteomes" id="UP000615760">
    <property type="component" value="Unassembled WGS sequence"/>
</dbReference>
<dbReference type="CDD" id="cd00063">
    <property type="entry name" value="FN3"/>
    <property type="match status" value="2"/>
</dbReference>
<keyword evidence="5" id="KW-1185">Reference proteome</keyword>
<dbReference type="Gene3D" id="2.60.40.10">
    <property type="entry name" value="Immunoglobulins"/>
    <property type="match status" value="3"/>
</dbReference>
<dbReference type="SUPFAM" id="SSF49265">
    <property type="entry name" value="Fibronectin type III"/>
    <property type="match status" value="2"/>
</dbReference>
<name>A0ABQ1K1E3_9FLAO</name>
<dbReference type="SMART" id="SM00060">
    <property type="entry name" value="FN3"/>
    <property type="match status" value="4"/>
</dbReference>
<keyword evidence="2" id="KW-0812">Transmembrane</keyword>
<evidence type="ECO:0000256" key="1">
    <source>
        <dbReference type="ARBA" id="ARBA00022729"/>
    </source>
</evidence>
<dbReference type="InterPro" id="IPR013783">
    <property type="entry name" value="Ig-like_fold"/>
</dbReference>
<evidence type="ECO:0000259" key="3">
    <source>
        <dbReference type="PROSITE" id="PS50853"/>
    </source>
</evidence>
<dbReference type="RefSeq" id="WP_188621779.1">
    <property type="nucleotide sequence ID" value="NZ_BMJE01000008.1"/>
</dbReference>
<evidence type="ECO:0000313" key="4">
    <source>
        <dbReference type="EMBL" id="GGB85000.1"/>
    </source>
</evidence>
<keyword evidence="1" id="KW-0732">Signal</keyword>
<feature type="transmembrane region" description="Helical" evidence="2">
    <location>
        <begin position="34"/>
        <end position="54"/>
    </location>
</feature>
<dbReference type="EMBL" id="BMJE01000008">
    <property type="protein sequence ID" value="GGB85000.1"/>
    <property type="molecule type" value="Genomic_DNA"/>
</dbReference>
<dbReference type="Pfam" id="PF18962">
    <property type="entry name" value="Por_Secre_tail"/>
    <property type="match status" value="1"/>
</dbReference>
<feature type="domain" description="Fibronectin type-III" evidence="3">
    <location>
        <begin position="371"/>
        <end position="471"/>
    </location>
</feature>
<protein>
    <recommendedName>
        <fullName evidence="3">Fibronectin type-III domain-containing protein</fullName>
    </recommendedName>
</protein>
<sequence length="1526" mass="160939">MRKNYFSLSDSLLDISQDTESETHRKTSAKTKSIYSFLSAAVFAFMFFSAQSFAQCTDAPLIAGTSNITDTSGIVHWVDVSGEATPTYTLEVYTDAAYTNLYDDYTGISDTYYSVTGLTEGEEYFYRVKVDNTTCGDYGEGSFTAQLSYTPLDVTGYNEDVIANGVGIASGSTTSSVDNSVSGGANFAYMSLDYKLNSGSADLTYGLPVDRSLTSPTNSNVKYILNNYSGNNSLRLPNQNDFGVLTLTEPVSLSEVYLAVSSGDGSSVISVEVQFTDSSFQEVTGLNVINWDSGATTETPAIITNIGRVKRTTGVTSTGNFKLFQIMVPIELENQSKLVSGIKITKTDTGSESKIPNIFAVSGTLISACPTLSAVSADAVSQTSGEFSWELGSEGEATGDITYTLEVYTDAAYTTPVTGSPFTGITETSYVVEDLLLDTEYFYRVKANNGNCDSEYLDGSFILGYCITEKTGPYTSYAITNVTTEGGYTNIDNATANDVEEQYTNYSGTQIVSKPAGTTFSYSITRSSVYATIGAWIDWNNDLDFDDEGEEIVISQGGWNSNITVNGEITIPADAPLGNYRLRVRSTYYWNTTIVPCGPLAYGEGEDYTIAVVEQPGDCDTPDTPTLALSDVTVSEITGTVTPAGDSPSGYILIRSTSASLTEEPATGASYALGAEFGGGTVVATGETIETFTHFLAANTHYYYYLYAYNEGGTECFGPAYSAAGTADAVTCAKAVVNAGASNITATSAYLNWSSVAGEGGSEPTYTIELYSDAALTELVDTYTTSDAGYALSDLEIGATYYYRVKAEAGDCGDDSWSAIASFTAETGYTPLTVTGFNADVIANGTGIANVSTTNSVDAVNNSYIALDYENVSGSVTTIGLPLNRMLTSPVNTNIDFLLADYTGNNSLRLPAQNDSGTLTLTEPVQASSIYLAVTSGSGTSNINVEILFDDSTSQIAAGISVADWYNAGTGTQPAVISGIGRANRSNTTGAVETGNSKIFYITVNIDEDNQSKTITLIDITKSSAGTTEPVPNIFAVSAYTLGCPSLAGLSAEATGDGAMFNFGASGTWEDPDYSIAVYTDSEMTTEVDGSPFTATEAEYTLEGLSALTTYYYTVEAATDFCTEDISGEFTTLCVAPYAPLAEPQVFCGEAVLTDLSATGEDGATLNWYATADSEEILGDETVLETGSYFVSQETGGCESERTEVAVTVNVTAIPTSEAQSLCNGAVVSDLIAIGEVGATLNWYATVDAGETLGDETVLETGSYFVSQTVEGCESERVEVAVTVTITPVPAAAEIQSVCGEGTIADLVAEAVEGATLNWYATADSEETLGAETALETGSYFVSETLEGCESDRVEVSVTVNAIPDAPTGDDLQTFEAGETIADLDIIVTDGAVVNWYVMNESEELVAVDASTELENDVTYYVSQTVAGCESEVLAIVAEITADAASFSIADLKVYPNPANNIVTIAGKQVIESIEIANMLGQKVLSQKVHADNAQVDVSALAAGTYILNVYGTNGTATSVKLVKKN</sequence>
<accession>A0ABQ1K1E3</accession>
<dbReference type="Pfam" id="PF19081">
    <property type="entry name" value="Ig_7"/>
    <property type="match status" value="2"/>
</dbReference>